<gene>
    <name evidence="10" type="ORF">D915_005615</name>
</gene>
<dbReference type="InterPro" id="IPR013128">
    <property type="entry name" value="Peptidase_C1A"/>
</dbReference>
<dbReference type="SUPFAM" id="SSF54001">
    <property type="entry name" value="Cysteine proteinases"/>
    <property type="match status" value="1"/>
</dbReference>
<dbReference type="InterPro" id="IPR025661">
    <property type="entry name" value="Pept_asp_AS"/>
</dbReference>
<keyword evidence="7" id="KW-0732">Signal</keyword>
<dbReference type="InterPro" id="IPR013201">
    <property type="entry name" value="Prot_inhib_I29"/>
</dbReference>
<evidence type="ECO:0000256" key="1">
    <source>
        <dbReference type="ARBA" id="ARBA00008455"/>
    </source>
</evidence>
<sequence>MRLLSIGIFTTLFLCGSALRPTELYDIWGSWKTTHGKTYTPWDESLRFQTWLENVVKIQSHNLRYQLGMETYSLRVNEYTDLSWTEFASTYLCLAIPYQSVQTTAGQEKIKTQTFWRGTKQKAPDAIDWRTEGLVRRVKNQGQCGSCWAFATTGVVEGQYSRKYGSKTGFSEQQLVDCSRRYGNEGCNGGLMTSSYRYLMNNSLESEGDYPYEAMDNRCRANRTKGIVKVKSYTVLKNESETALKELVGTRGPVAVGIHADDGFQFYSHGIYVSSTCSSWPPNHGVLVVGYGAEANSPFWIVKNSWGINWGEDGYIRMARNRRNMCHIASMASVPEVIKT</sequence>
<dbReference type="InterPro" id="IPR038765">
    <property type="entry name" value="Papain-like_cys_pep_sf"/>
</dbReference>
<evidence type="ECO:0000259" key="8">
    <source>
        <dbReference type="SMART" id="SM00645"/>
    </source>
</evidence>
<feature type="domain" description="Cathepsin propeptide inhibitor" evidence="9">
    <location>
        <begin position="28"/>
        <end position="87"/>
    </location>
</feature>
<organism evidence="10 11">
    <name type="scientific">Fasciola hepatica</name>
    <name type="common">Liver fluke</name>
    <dbReference type="NCBI Taxonomy" id="6192"/>
    <lineage>
        <taxon>Eukaryota</taxon>
        <taxon>Metazoa</taxon>
        <taxon>Spiralia</taxon>
        <taxon>Lophotrochozoa</taxon>
        <taxon>Platyhelminthes</taxon>
        <taxon>Trematoda</taxon>
        <taxon>Digenea</taxon>
        <taxon>Plagiorchiida</taxon>
        <taxon>Echinostomata</taxon>
        <taxon>Echinostomatoidea</taxon>
        <taxon>Fasciolidae</taxon>
        <taxon>Fasciola</taxon>
    </lineage>
</organism>
<keyword evidence="4" id="KW-0788">Thiol protease</keyword>
<dbReference type="CDD" id="cd02248">
    <property type="entry name" value="Peptidase_C1A"/>
    <property type="match status" value="1"/>
</dbReference>
<dbReference type="Proteomes" id="UP000230066">
    <property type="component" value="Unassembled WGS sequence"/>
</dbReference>
<feature type="signal peptide" evidence="7">
    <location>
        <begin position="1"/>
        <end position="18"/>
    </location>
</feature>
<dbReference type="PROSITE" id="PS00640">
    <property type="entry name" value="THIOL_PROTEASE_ASN"/>
    <property type="match status" value="1"/>
</dbReference>
<protein>
    <submittedName>
        <fullName evidence="10">Cathepsin L cysteine proteinase</fullName>
    </submittedName>
</protein>
<proteinExistence type="inferred from homology"/>
<dbReference type="InterPro" id="IPR000169">
    <property type="entry name" value="Pept_cys_AS"/>
</dbReference>
<dbReference type="EMBL" id="JXXN02002180">
    <property type="protein sequence ID" value="THD23375.1"/>
    <property type="molecule type" value="Genomic_DNA"/>
</dbReference>
<evidence type="ECO:0000256" key="6">
    <source>
        <dbReference type="ARBA" id="ARBA00023157"/>
    </source>
</evidence>
<evidence type="ECO:0000259" key="9">
    <source>
        <dbReference type="SMART" id="SM00848"/>
    </source>
</evidence>
<name>A0A4E0R997_FASHE</name>
<evidence type="ECO:0000256" key="5">
    <source>
        <dbReference type="ARBA" id="ARBA00023145"/>
    </source>
</evidence>
<dbReference type="SMART" id="SM00645">
    <property type="entry name" value="Pept_C1"/>
    <property type="match status" value="1"/>
</dbReference>
<keyword evidence="3" id="KW-0378">Hydrolase</keyword>
<keyword evidence="5" id="KW-0865">Zymogen</keyword>
<dbReference type="GO" id="GO:0006508">
    <property type="term" value="P:proteolysis"/>
    <property type="evidence" value="ECO:0007669"/>
    <property type="project" value="UniProtKB-KW"/>
</dbReference>
<dbReference type="SMART" id="SM00848">
    <property type="entry name" value="Inhibitor_I29"/>
    <property type="match status" value="1"/>
</dbReference>
<dbReference type="AlphaFoldDB" id="A0A4E0R997"/>
<keyword evidence="6" id="KW-1015">Disulfide bond</keyword>
<comment type="similarity">
    <text evidence="1">Belongs to the peptidase C1 family.</text>
</comment>
<evidence type="ECO:0000256" key="4">
    <source>
        <dbReference type="ARBA" id="ARBA00022807"/>
    </source>
</evidence>
<evidence type="ECO:0000256" key="2">
    <source>
        <dbReference type="ARBA" id="ARBA00022670"/>
    </source>
</evidence>
<evidence type="ECO:0000256" key="7">
    <source>
        <dbReference type="SAM" id="SignalP"/>
    </source>
</evidence>
<evidence type="ECO:0000313" key="11">
    <source>
        <dbReference type="Proteomes" id="UP000230066"/>
    </source>
</evidence>
<dbReference type="PANTHER" id="PTHR12411">
    <property type="entry name" value="CYSTEINE PROTEASE FAMILY C1-RELATED"/>
    <property type="match status" value="1"/>
</dbReference>
<dbReference type="PRINTS" id="PR00705">
    <property type="entry name" value="PAPAIN"/>
</dbReference>
<dbReference type="PROSITE" id="PS00139">
    <property type="entry name" value="THIOL_PROTEASE_CYS"/>
    <property type="match status" value="1"/>
</dbReference>
<evidence type="ECO:0000313" key="10">
    <source>
        <dbReference type="EMBL" id="THD23375.1"/>
    </source>
</evidence>
<feature type="chain" id="PRO_5020033868" evidence="7">
    <location>
        <begin position="19"/>
        <end position="340"/>
    </location>
</feature>
<feature type="domain" description="Peptidase C1A papain C-terminal" evidence="8">
    <location>
        <begin position="123"/>
        <end position="336"/>
    </location>
</feature>
<dbReference type="FunFam" id="3.90.70.10:FF:000006">
    <property type="entry name" value="Cathepsin S"/>
    <property type="match status" value="1"/>
</dbReference>
<comment type="caution">
    <text evidence="10">The sequence shown here is derived from an EMBL/GenBank/DDBJ whole genome shotgun (WGS) entry which is preliminary data.</text>
</comment>
<reference evidence="10" key="1">
    <citation type="submission" date="2019-03" db="EMBL/GenBank/DDBJ databases">
        <title>Improved annotation for the trematode Fasciola hepatica.</title>
        <authorList>
            <person name="Choi Y.-J."/>
            <person name="Martin J."/>
            <person name="Mitreva M."/>
        </authorList>
    </citation>
    <scope>NUCLEOTIDE SEQUENCE [LARGE SCALE GENOMIC DNA]</scope>
</reference>
<dbReference type="GO" id="GO:0008234">
    <property type="term" value="F:cysteine-type peptidase activity"/>
    <property type="evidence" value="ECO:0007669"/>
    <property type="project" value="UniProtKB-KW"/>
</dbReference>
<keyword evidence="11" id="KW-1185">Reference proteome</keyword>
<dbReference type="InterPro" id="IPR000668">
    <property type="entry name" value="Peptidase_C1A_C"/>
</dbReference>
<keyword evidence="2" id="KW-0645">Protease</keyword>
<accession>A0A4E0R997</accession>
<dbReference type="Gene3D" id="3.90.70.10">
    <property type="entry name" value="Cysteine proteinases"/>
    <property type="match status" value="1"/>
</dbReference>
<dbReference type="InterPro" id="IPR039417">
    <property type="entry name" value="Peptidase_C1A_papain-like"/>
</dbReference>
<dbReference type="Pfam" id="PF08246">
    <property type="entry name" value="Inhibitor_I29"/>
    <property type="match status" value="1"/>
</dbReference>
<dbReference type="Pfam" id="PF00112">
    <property type="entry name" value="Peptidase_C1"/>
    <property type="match status" value="1"/>
</dbReference>
<evidence type="ECO:0000256" key="3">
    <source>
        <dbReference type="ARBA" id="ARBA00022801"/>
    </source>
</evidence>